<dbReference type="GO" id="GO:0008380">
    <property type="term" value="P:RNA splicing"/>
    <property type="evidence" value="ECO:0007669"/>
    <property type="project" value="UniProtKB-KW"/>
</dbReference>
<comment type="catalytic activity">
    <reaction evidence="1">
        <text>Endonucleolytic cleavage of RNA, removing extra 3' nucleotides from tRNA precursor, generating 3' termini of tRNAs. A 3'-hydroxy group is left at the tRNA terminus and a 5'-phosphoryl group is left at the trailer molecule.</text>
        <dbReference type="EC" id="3.1.26.11"/>
    </reaction>
</comment>
<evidence type="ECO:0000256" key="21">
    <source>
        <dbReference type="ARBA" id="ARBA00023242"/>
    </source>
</evidence>
<dbReference type="InterPro" id="IPR038459">
    <property type="entry name" value="MT_TRM10-typ_sf"/>
</dbReference>
<evidence type="ECO:0000256" key="25">
    <source>
        <dbReference type="ARBA" id="ARBA00067759"/>
    </source>
</evidence>
<evidence type="ECO:0000313" key="30">
    <source>
        <dbReference type="WBParaSite" id="TCONS_00003973.p1"/>
    </source>
</evidence>
<dbReference type="GO" id="GO:0032259">
    <property type="term" value="P:methylation"/>
    <property type="evidence" value="ECO:0007669"/>
    <property type="project" value="UniProtKB-KW"/>
</dbReference>
<organism evidence="29 30">
    <name type="scientific">Strongyloides stercoralis</name>
    <name type="common">Threadworm</name>
    <dbReference type="NCBI Taxonomy" id="6248"/>
    <lineage>
        <taxon>Eukaryota</taxon>
        <taxon>Metazoa</taxon>
        <taxon>Ecdysozoa</taxon>
        <taxon>Nematoda</taxon>
        <taxon>Chromadorea</taxon>
        <taxon>Rhabditida</taxon>
        <taxon>Tylenchina</taxon>
        <taxon>Panagrolaimomorpha</taxon>
        <taxon>Strongyloidoidea</taxon>
        <taxon>Strongyloididae</taxon>
        <taxon>Strongyloides</taxon>
    </lineage>
</organism>
<dbReference type="InterPro" id="IPR001163">
    <property type="entry name" value="Sm_dom_euk/arc"/>
</dbReference>
<evidence type="ECO:0000256" key="10">
    <source>
        <dbReference type="ARBA" id="ARBA00022691"/>
    </source>
</evidence>
<evidence type="ECO:0000256" key="18">
    <source>
        <dbReference type="ARBA" id="ARBA00022884"/>
    </source>
</evidence>
<dbReference type="GO" id="GO:1990180">
    <property type="term" value="P:mitochondrial tRNA 3'-end processing"/>
    <property type="evidence" value="ECO:0007669"/>
    <property type="project" value="TreeGrafter"/>
</dbReference>
<evidence type="ECO:0000256" key="19">
    <source>
        <dbReference type="ARBA" id="ARBA00022990"/>
    </source>
</evidence>
<keyword evidence="12" id="KW-0540">Nuclease</keyword>
<evidence type="ECO:0000256" key="6">
    <source>
        <dbReference type="ARBA" id="ARBA00012477"/>
    </source>
</evidence>
<keyword evidence="20" id="KW-0508">mRNA splicing</keyword>
<evidence type="ECO:0000259" key="27">
    <source>
        <dbReference type="PROSITE" id="PS51675"/>
    </source>
</evidence>
<keyword evidence="16" id="KW-0378">Hydrolase</keyword>
<proteinExistence type="inferred from homology"/>
<dbReference type="CDD" id="cd07718">
    <property type="entry name" value="RNaseZ_ELAC1_ELAC2-C-term-like_MBL-fold"/>
    <property type="match status" value="1"/>
</dbReference>
<dbReference type="Gene3D" id="3.30.300.90">
    <property type="entry name" value="BolA-like"/>
    <property type="match status" value="1"/>
</dbReference>
<comment type="subunit">
    <text evidence="24">Component of the precatalytic spliceosome (spliceosome B complex). Component of the U4/U6-U5 tri-snRNP complex, a building block of the precatalytic spliceosome (spliceosome B complex). The U4/U6-U5 tri-snRNP complex is composed of the U4, U6 and U5 snRNAs and at least PRPF3, PRPF4, PRPF6, PRPF8, PRPF31, SNRNP200, TXNL4A, SNRNP40, SNRPB, SNRPD1, SNRPD2, SNRPD3, SNRPE, SNRPF, SNRPG, DDX23, CD2BP2, PPIH, SNU13, EFTUD2, SART1 and USP39, plus LSM2, LSM3, LSM4, LSM5, LSM6, LSM7 and LSM8. LSM2, LSM3, LSM4, LSM5, LSM6, LSM7 and LSM8 form a heptameric, ring-shaped subcomplex (the LSM2-8 complex) that is part of the U4/U6-U5 tri-snRNP complex and the precatalytic spliceosome.</text>
</comment>
<evidence type="ECO:0000256" key="5">
    <source>
        <dbReference type="ARBA" id="ARBA00007823"/>
    </source>
</evidence>
<keyword evidence="29" id="KW-1185">Reference proteome</keyword>
<accession>A0AAF5D048</accession>
<dbReference type="InterPro" id="IPR036065">
    <property type="entry name" value="BolA-like_sf"/>
</dbReference>
<feature type="domain" description="SAM-dependent MTase TRM10-type" evidence="27">
    <location>
        <begin position="1040"/>
        <end position="1231"/>
    </location>
</feature>
<dbReference type="WBParaSite" id="TCONS_00003973.p1">
    <property type="protein sequence ID" value="TCONS_00003973.p1"/>
    <property type="gene ID" value="XLOC_000787"/>
</dbReference>
<comment type="similarity">
    <text evidence="5">Belongs to the RNase Z family.</text>
</comment>
<sequence length="1321" mass="152156">MNSLFRRGFSIMMEGPKTRMIKDKLKKALNPEHLNVVCESHMHAVPKGAEMHFLVECVSEKFEDIPKIKCHRIIHELLAEELKSGDIHALRLFTVPPSKYNVKLSDCINNLEVNSCKILGLISSRILLNSNIKTSLYCTYCATSTATGNKKRVEKFETKAIKKDIKYKPGLDTNKLRRNLYQNKVFPNNKQQDIENSVHLKVALNNTLTKIRSSTIMNKAPAIISLDIIRNGSHDLGSSLMLRTPYSIYLINASEGLLRTLRLLNSKIHQIKDILITRNNINNVGGLAGINIAFEKIFRDDLKLCYHGGENVIEFIKSTRSILDGERPDMVNKKKVDIFSHHSLNNKMFSDPVFDIKYIPFTNSNSLVPVSSCFLFEAKPPEMKIDPIKLIELDVPKGSWIGKLKDGEEVTLPDNRVIKPDDVTVKIDPKSEKPNILILDVESIEEINSLLKSSHMVPYLKNEKSLNYVIHIVKDNIFKSEEYQKFMENIRCEDAKNIILNETAQFWPTDIAIYHITKYNNSICPELFPLLYHYDSSILFTSEDDNNKEDTYLTVKPFSRFPIRGQFNKDYEIKIYLDVALSNFLIQPEQKENFEKLLGEFRKECENDSLLKNGDIYPELLILGTSSALPSKYRNVSSYFLKTSENSSFLIDVGESTYLQLFHLFGPDKIDQILMNIRACFITHAHEDHINGLGAIVIKRKEAFERNNIPYIPLVVTGTRYVSKYIYRYNQHMFNIFNLIEFVYIYQNTFNRAKTLPPTITDVEKKISSNLFNKKEWNLASIKSCPVIHYGYACGYILTDTNGRKFVFSGDTRPSDLLVQEGMGADVLVHEATFEDEYMEEAINKKHSTMEEAVTIGEKMRAKNILLTHFSARYSKISRLPDYLEEKNAGIAFDFMQIKFNQWHLVPKINKLLRAAYATELLEMEERSQKKTLTVNNEQKRKCEEEISLPNVFNFPNCNSRMEETNTTSESVEKNDTTNTIVGITKKLKFEAPNPLSKKQQKKKIRREKMLEKRKEKRVLEKQRRKERNKTMRENNIPIPSRKNFKKMTDSNCKVCVAIDMSYDEYMSDANIKATINQLQFCYGYNRRAENPLQLYIVGLEGKSKEEYLKQSDNNSWDVYSTSKSLTEMFSKDKLVYLTADSENDLDDIEDDKIYVIGGLLDHNSCPKLTLEIAKNKGIQHAKLPIGNYMRLKTRSVLTINQVYDIILKYTETKSWEDAFFKVIPIRKVVCFVLSKVNPSQLLPLELVDKCIGNKLWIIMKGDKEFVGTLVGFDDYVNMVLEDVTEYENTPEGKRITKLDQILLSGNHITMLVPGGEGPEL</sequence>
<keyword evidence="7" id="KW-0489">Methyltransferase</keyword>
<dbReference type="Gene3D" id="2.30.30.100">
    <property type="match status" value="1"/>
</dbReference>
<evidence type="ECO:0000256" key="11">
    <source>
        <dbReference type="ARBA" id="ARBA00022694"/>
    </source>
</evidence>
<evidence type="ECO:0000256" key="4">
    <source>
        <dbReference type="ARBA" id="ARBA00006850"/>
    </source>
</evidence>
<dbReference type="InterPro" id="IPR036866">
    <property type="entry name" value="RibonucZ/Hydroxyglut_hydro"/>
</dbReference>
<keyword evidence="19" id="KW-0007">Acetylation</keyword>
<evidence type="ECO:0000256" key="26">
    <source>
        <dbReference type="SAM" id="MobiDB-lite"/>
    </source>
</evidence>
<dbReference type="Pfam" id="PF01423">
    <property type="entry name" value="LSM"/>
    <property type="match status" value="1"/>
</dbReference>
<evidence type="ECO:0000259" key="28">
    <source>
        <dbReference type="PROSITE" id="PS52002"/>
    </source>
</evidence>
<dbReference type="CDD" id="cd18101">
    <property type="entry name" value="Trm10euk_A"/>
    <property type="match status" value="1"/>
</dbReference>
<keyword evidence="15" id="KW-0255">Endonuclease</keyword>
<dbReference type="PROSITE" id="PS51675">
    <property type="entry name" value="SAM_MT_TRM10"/>
    <property type="match status" value="1"/>
</dbReference>
<keyword evidence="17" id="KW-0862">Zinc</keyword>
<dbReference type="InterPro" id="IPR047575">
    <property type="entry name" value="Sm"/>
</dbReference>
<dbReference type="InterPro" id="IPR047151">
    <property type="entry name" value="RNZ2-like"/>
</dbReference>
<comment type="cofactor">
    <cofactor evidence="2">
        <name>Zn(2+)</name>
        <dbReference type="ChEBI" id="CHEBI:29105"/>
    </cofactor>
</comment>
<keyword evidence="10" id="KW-0949">S-adenosyl-L-methionine</keyword>
<dbReference type="GO" id="GO:0005681">
    <property type="term" value="C:spliceosomal complex"/>
    <property type="evidence" value="ECO:0007669"/>
    <property type="project" value="UniProtKB-KW"/>
</dbReference>
<dbReference type="Pfam" id="PF01722">
    <property type="entry name" value="BolA"/>
    <property type="match status" value="1"/>
</dbReference>
<keyword evidence="22" id="KW-0687">Ribonucleoprotein</keyword>
<name>A0AAF5D048_STRER</name>
<keyword evidence="11" id="KW-0819">tRNA processing</keyword>
<dbReference type="GO" id="GO:0003723">
    <property type="term" value="F:RNA binding"/>
    <property type="evidence" value="ECO:0007669"/>
    <property type="project" value="UniProtKB-KW"/>
</dbReference>
<feature type="domain" description="Sm" evidence="28">
    <location>
        <begin position="1243"/>
        <end position="1318"/>
    </location>
</feature>
<evidence type="ECO:0000313" key="29">
    <source>
        <dbReference type="Proteomes" id="UP000035681"/>
    </source>
</evidence>
<dbReference type="PANTHER" id="PTHR12553:SF49">
    <property type="entry name" value="ZINC PHOSPHODIESTERASE ELAC PROTEIN 2"/>
    <property type="match status" value="1"/>
</dbReference>
<evidence type="ECO:0000256" key="14">
    <source>
        <dbReference type="ARBA" id="ARBA00022728"/>
    </source>
</evidence>
<dbReference type="GO" id="GO:0005739">
    <property type="term" value="C:mitochondrion"/>
    <property type="evidence" value="ECO:0007669"/>
    <property type="project" value="TreeGrafter"/>
</dbReference>
<dbReference type="InterPro" id="IPR033871">
    <property type="entry name" value="LSm5"/>
</dbReference>
<dbReference type="PROSITE" id="PS52002">
    <property type="entry name" value="SM"/>
    <property type="match status" value="1"/>
</dbReference>
<dbReference type="SUPFAM" id="SSF56281">
    <property type="entry name" value="Metallo-hydrolase/oxidoreductase"/>
    <property type="match status" value="2"/>
</dbReference>
<dbReference type="Gene3D" id="3.40.1280.30">
    <property type="match status" value="1"/>
</dbReference>
<evidence type="ECO:0000256" key="15">
    <source>
        <dbReference type="ARBA" id="ARBA00022759"/>
    </source>
</evidence>
<dbReference type="GO" id="GO:0042781">
    <property type="term" value="F:3'-tRNA processing endoribonuclease activity"/>
    <property type="evidence" value="ECO:0007669"/>
    <property type="project" value="UniProtKB-EC"/>
</dbReference>
<dbReference type="InterPro" id="IPR002634">
    <property type="entry name" value="BolA"/>
</dbReference>
<protein>
    <recommendedName>
        <fullName evidence="25">U6 snRNA-associated Sm-like protein LSm5</fullName>
        <ecNumber evidence="6">3.1.26.11</ecNumber>
    </recommendedName>
</protein>
<dbReference type="PANTHER" id="PTHR12553">
    <property type="entry name" value="ZINC PHOSPHODIESTERASE ELAC PROTEIN 2"/>
    <property type="match status" value="1"/>
</dbReference>
<evidence type="ECO:0000256" key="13">
    <source>
        <dbReference type="ARBA" id="ARBA00022723"/>
    </source>
</evidence>
<evidence type="ECO:0000256" key="24">
    <source>
        <dbReference type="ARBA" id="ARBA00063389"/>
    </source>
</evidence>
<dbReference type="SMART" id="SM00849">
    <property type="entry name" value="Lactamase_B"/>
    <property type="match status" value="1"/>
</dbReference>
<dbReference type="CDD" id="cd01732">
    <property type="entry name" value="LSm5"/>
    <property type="match status" value="1"/>
</dbReference>
<dbReference type="SMART" id="SM00651">
    <property type="entry name" value="Sm"/>
    <property type="match status" value="1"/>
</dbReference>
<evidence type="ECO:0000256" key="9">
    <source>
        <dbReference type="ARBA" id="ARBA00022679"/>
    </source>
</evidence>
<feature type="region of interest" description="Disordered" evidence="26">
    <location>
        <begin position="992"/>
        <end position="1029"/>
    </location>
</feature>
<evidence type="ECO:0000256" key="7">
    <source>
        <dbReference type="ARBA" id="ARBA00022603"/>
    </source>
</evidence>
<dbReference type="GO" id="GO:0006397">
    <property type="term" value="P:mRNA processing"/>
    <property type="evidence" value="ECO:0007669"/>
    <property type="project" value="UniProtKB-KW"/>
</dbReference>
<dbReference type="FunFam" id="2.30.30.100:FF:000003">
    <property type="entry name" value="U6 snRNA-associated Sm-like protein LSm5"/>
    <property type="match status" value="1"/>
</dbReference>
<comment type="similarity">
    <text evidence="4">Belongs to the snRNP Sm proteins family.</text>
</comment>
<dbReference type="SUPFAM" id="SSF82657">
    <property type="entry name" value="BolA-like"/>
    <property type="match status" value="1"/>
</dbReference>
<dbReference type="Pfam" id="PF12706">
    <property type="entry name" value="Lactamase_B_2"/>
    <property type="match status" value="1"/>
</dbReference>
<evidence type="ECO:0000256" key="22">
    <source>
        <dbReference type="ARBA" id="ARBA00023274"/>
    </source>
</evidence>
<comment type="function">
    <text evidence="23">Plays a role in pre-mRNA splicing as component of the U4/U6-U5 tri-snRNP complex that is involved in spliceosome assembly, and as component of the precatalytic spliceosome (spliceosome B complex). The heptameric LSM2-8 complex binds specifically to the 3'-terminal U-tract of U6 snRNA.</text>
</comment>
<dbReference type="Proteomes" id="UP000035681">
    <property type="component" value="Unplaced"/>
</dbReference>
<reference evidence="30" key="1">
    <citation type="submission" date="2024-02" db="UniProtKB">
        <authorList>
            <consortium name="WormBaseParasite"/>
        </authorList>
    </citation>
    <scope>IDENTIFICATION</scope>
</reference>
<dbReference type="AlphaFoldDB" id="A0AAF5D048"/>
<feature type="compositionally biased region" description="Basic and acidic residues" evidence="26">
    <location>
        <begin position="1008"/>
        <end position="1029"/>
    </location>
</feature>
<evidence type="ECO:0000256" key="20">
    <source>
        <dbReference type="ARBA" id="ARBA00023187"/>
    </source>
</evidence>
<keyword evidence="9" id="KW-0808">Transferase</keyword>
<keyword evidence="18" id="KW-0694">RNA-binding</keyword>
<keyword evidence="21" id="KW-0539">Nucleus</keyword>
<evidence type="ECO:0000256" key="2">
    <source>
        <dbReference type="ARBA" id="ARBA00001947"/>
    </source>
</evidence>
<keyword evidence="13" id="KW-0479">Metal-binding</keyword>
<evidence type="ECO:0000256" key="23">
    <source>
        <dbReference type="ARBA" id="ARBA00056431"/>
    </source>
</evidence>
<evidence type="ECO:0000256" key="1">
    <source>
        <dbReference type="ARBA" id="ARBA00000402"/>
    </source>
</evidence>
<dbReference type="InterPro" id="IPR001279">
    <property type="entry name" value="Metallo-B-lactamas"/>
</dbReference>
<dbReference type="InterPro" id="IPR028564">
    <property type="entry name" value="MT_TRM10-typ"/>
</dbReference>
<evidence type="ECO:0000256" key="8">
    <source>
        <dbReference type="ARBA" id="ARBA00022664"/>
    </source>
</evidence>
<evidence type="ECO:0000256" key="16">
    <source>
        <dbReference type="ARBA" id="ARBA00022801"/>
    </source>
</evidence>
<evidence type="ECO:0000256" key="12">
    <source>
        <dbReference type="ARBA" id="ARBA00022722"/>
    </source>
</evidence>
<dbReference type="GO" id="GO:0008168">
    <property type="term" value="F:methyltransferase activity"/>
    <property type="evidence" value="ECO:0007669"/>
    <property type="project" value="UniProtKB-KW"/>
</dbReference>
<dbReference type="EC" id="3.1.26.11" evidence="6"/>
<dbReference type="Gene3D" id="3.60.15.10">
    <property type="entry name" value="Ribonuclease Z/Hydroxyacylglutathione hydrolase-like"/>
    <property type="match status" value="2"/>
</dbReference>
<comment type="subcellular location">
    <subcellularLocation>
        <location evidence="3">Nucleus</location>
    </subcellularLocation>
</comment>
<keyword evidence="8" id="KW-0507">mRNA processing</keyword>
<dbReference type="GO" id="GO:0046872">
    <property type="term" value="F:metal ion binding"/>
    <property type="evidence" value="ECO:0007669"/>
    <property type="project" value="UniProtKB-KW"/>
</dbReference>
<evidence type="ECO:0000256" key="3">
    <source>
        <dbReference type="ARBA" id="ARBA00004123"/>
    </source>
</evidence>
<keyword evidence="14" id="KW-0747">Spliceosome</keyword>
<dbReference type="InterPro" id="IPR010920">
    <property type="entry name" value="LSM_dom_sf"/>
</dbReference>
<evidence type="ECO:0000256" key="17">
    <source>
        <dbReference type="ARBA" id="ARBA00022833"/>
    </source>
</evidence>
<dbReference type="SUPFAM" id="SSF50182">
    <property type="entry name" value="Sm-like ribonucleoproteins"/>
    <property type="match status" value="1"/>
</dbReference>